<feature type="transmembrane region" description="Helical" evidence="5">
    <location>
        <begin position="49"/>
        <end position="66"/>
    </location>
</feature>
<dbReference type="Pfam" id="PF09685">
    <property type="entry name" value="MamF_MmsF"/>
    <property type="match status" value="1"/>
</dbReference>
<evidence type="ECO:0008006" key="8">
    <source>
        <dbReference type="Google" id="ProtNLM"/>
    </source>
</evidence>
<comment type="caution">
    <text evidence="6">The sequence shown here is derived from an EMBL/GenBank/DDBJ whole genome shotgun (WGS) entry which is preliminary data.</text>
</comment>
<dbReference type="Proteomes" id="UP000231371">
    <property type="component" value="Unassembled WGS sequence"/>
</dbReference>
<reference evidence="6 7" key="1">
    <citation type="submission" date="2017-09" db="EMBL/GenBank/DDBJ databases">
        <title>Depth-based differentiation of microbial function through sediment-hosted aquifers and enrichment of novel symbionts in the deep terrestrial subsurface.</title>
        <authorList>
            <person name="Probst A.J."/>
            <person name="Ladd B."/>
            <person name="Jarett J.K."/>
            <person name="Geller-Mcgrath D.E."/>
            <person name="Sieber C.M."/>
            <person name="Emerson J.B."/>
            <person name="Anantharaman K."/>
            <person name="Thomas B.C."/>
            <person name="Malmstrom R."/>
            <person name="Stieglmeier M."/>
            <person name="Klingl A."/>
            <person name="Woyke T."/>
            <person name="Ryan C.M."/>
            <person name="Banfield J.F."/>
        </authorList>
    </citation>
    <scope>NUCLEOTIDE SEQUENCE [LARGE SCALE GENOMIC DNA]</scope>
    <source>
        <strain evidence="6">CG11_big_fil_rev_8_21_14_0_20_40_12</strain>
    </source>
</reference>
<evidence type="ECO:0000256" key="2">
    <source>
        <dbReference type="ARBA" id="ARBA00022692"/>
    </source>
</evidence>
<sequence>MAEENTVTKKYTFGLDKNFACALSYVAGWISGLVFFLSEKEDKEIRFHAVQSIIFFGSLSIISLFLGRIPLVGWSLMPVLGLLGFVGWLVCLVKAYQGEHFKLPVVGDIAEKQVNK</sequence>
<dbReference type="InterPro" id="IPR019109">
    <property type="entry name" value="MamF_MmsF"/>
</dbReference>
<evidence type="ECO:0000256" key="1">
    <source>
        <dbReference type="ARBA" id="ARBA00004141"/>
    </source>
</evidence>
<keyword evidence="2 5" id="KW-0812">Transmembrane</keyword>
<evidence type="ECO:0000313" key="6">
    <source>
        <dbReference type="EMBL" id="PIQ70113.1"/>
    </source>
</evidence>
<evidence type="ECO:0000256" key="5">
    <source>
        <dbReference type="SAM" id="Phobius"/>
    </source>
</evidence>
<dbReference type="AlphaFoldDB" id="A0A2H0KHQ9"/>
<gene>
    <name evidence="6" type="ORF">COV89_02250</name>
</gene>
<evidence type="ECO:0000256" key="4">
    <source>
        <dbReference type="ARBA" id="ARBA00023136"/>
    </source>
</evidence>
<dbReference type="EMBL" id="PCVI01000035">
    <property type="protein sequence ID" value="PIQ70113.1"/>
    <property type="molecule type" value="Genomic_DNA"/>
</dbReference>
<dbReference type="PANTHER" id="PTHR36460:SF1">
    <property type="entry name" value="UPF0132 DOMAIN PROTEIN (AFU_ORTHOLOGUE AFUA_3G10255)"/>
    <property type="match status" value="1"/>
</dbReference>
<organism evidence="6 7">
    <name type="scientific">Candidatus Shapirobacteria bacterium CG11_big_fil_rev_8_21_14_0_20_40_12</name>
    <dbReference type="NCBI Taxonomy" id="1974889"/>
    <lineage>
        <taxon>Bacteria</taxon>
        <taxon>Candidatus Shapironibacteriota</taxon>
    </lineage>
</organism>
<dbReference type="PANTHER" id="PTHR36460">
    <property type="entry name" value="UPF0132 DOMAIN PROTEIN (AFU_ORTHOLOGUE AFUA_3G10255)"/>
    <property type="match status" value="1"/>
</dbReference>
<evidence type="ECO:0000313" key="7">
    <source>
        <dbReference type="Proteomes" id="UP000231371"/>
    </source>
</evidence>
<evidence type="ECO:0000256" key="3">
    <source>
        <dbReference type="ARBA" id="ARBA00022989"/>
    </source>
</evidence>
<feature type="transmembrane region" description="Helical" evidence="5">
    <location>
        <begin position="72"/>
        <end position="93"/>
    </location>
</feature>
<keyword evidence="4 5" id="KW-0472">Membrane</keyword>
<proteinExistence type="predicted"/>
<protein>
    <recommendedName>
        <fullName evidence="8">DUF4870 domain-containing protein</fullName>
    </recommendedName>
</protein>
<feature type="transmembrane region" description="Helical" evidence="5">
    <location>
        <begin position="17"/>
        <end position="37"/>
    </location>
</feature>
<keyword evidence="3 5" id="KW-1133">Transmembrane helix</keyword>
<dbReference type="GO" id="GO:0016020">
    <property type="term" value="C:membrane"/>
    <property type="evidence" value="ECO:0007669"/>
    <property type="project" value="UniProtKB-SubCell"/>
</dbReference>
<name>A0A2H0KHQ9_9BACT</name>
<accession>A0A2H0KHQ9</accession>
<comment type="subcellular location">
    <subcellularLocation>
        <location evidence="1">Membrane</location>
        <topology evidence="1">Multi-pass membrane protein</topology>
    </subcellularLocation>
</comment>